<dbReference type="Proteomes" id="UP000005945">
    <property type="component" value="Unassembled WGS sequence"/>
</dbReference>
<accession>A8S6B4</accession>
<evidence type="ECO:0000313" key="2">
    <source>
        <dbReference type="Proteomes" id="UP000005945"/>
    </source>
</evidence>
<dbReference type="HOGENOM" id="CLU_3365051_0_0_9"/>
<name>A8S6B4_9FIRM</name>
<dbReference type="EMBL" id="ABED02000012">
    <property type="protein sequence ID" value="EDP23023.1"/>
    <property type="molecule type" value="Genomic_DNA"/>
</dbReference>
<evidence type="ECO:0000313" key="1">
    <source>
        <dbReference type="EMBL" id="EDP23023.1"/>
    </source>
</evidence>
<protein>
    <submittedName>
        <fullName evidence="1">Uncharacterized protein</fullName>
    </submittedName>
</protein>
<comment type="caution">
    <text evidence="1">The sequence shown here is derived from an EMBL/GenBank/DDBJ whole genome shotgun (WGS) entry which is preliminary data.</text>
</comment>
<proteinExistence type="predicted"/>
<sequence>MSRFKPQKLISVPLPLALAGFSAYNDRCIVMPKNV</sequence>
<organism evidence="1 2">
    <name type="scientific">Faecalibacterium prausnitzii M21/2</name>
    <dbReference type="NCBI Taxonomy" id="411485"/>
    <lineage>
        <taxon>Bacteria</taxon>
        <taxon>Bacillati</taxon>
        <taxon>Bacillota</taxon>
        <taxon>Clostridia</taxon>
        <taxon>Eubacteriales</taxon>
        <taxon>Oscillospiraceae</taxon>
        <taxon>Faecalibacterium</taxon>
    </lineage>
</organism>
<gene>
    <name evidence="1" type="ORF">FAEPRAM212_00137</name>
</gene>
<reference evidence="1 2" key="1">
    <citation type="submission" date="2007-09" db="EMBL/GenBank/DDBJ databases">
        <title>Draft genome sequence of Faecalibacterium prausnitzii M21/2.</title>
        <authorList>
            <person name="Sudarsanam P."/>
            <person name="Ley R."/>
            <person name="Guruge J."/>
            <person name="Turnbaugh P.J."/>
            <person name="Mahowald M."/>
            <person name="Liep D."/>
            <person name="Gordon J."/>
        </authorList>
    </citation>
    <scope>NUCLEOTIDE SEQUENCE [LARGE SCALE GENOMIC DNA]</scope>
    <source>
        <strain evidence="1 2">M21/2</strain>
    </source>
</reference>
<reference evidence="1 2" key="2">
    <citation type="submission" date="2007-09" db="EMBL/GenBank/DDBJ databases">
        <authorList>
            <person name="Fulton L."/>
            <person name="Clifton S."/>
            <person name="Fulton B."/>
            <person name="Xu J."/>
            <person name="Minx P."/>
            <person name="Pepin K.H."/>
            <person name="Johnson M."/>
            <person name="Thiruvilangam P."/>
            <person name="Bhonagiri V."/>
            <person name="Nash W.E."/>
            <person name="Mardis E.R."/>
            <person name="Wilson R.K."/>
        </authorList>
    </citation>
    <scope>NUCLEOTIDE SEQUENCE [LARGE SCALE GENOMIC DNA]</scope>
    <source>
        <strain evidence="1 2">M21/2</strain>
    </source>
</reference>
<dbReference type="AlphaFoldDB" id="A8S6B4"/>